<reference evidence="7 8" key="1">
    <citation type="submission" date="2019-06" db="EMBL/GenBank/DDBJ databases">
        <title>Sequencing the genomes of 1000 actinobacteria strains.</title>
        <authorList>
            <person name="Klenk H.-P."/>
        </authorList>
    </citation>
    <scope>NUCLEOTIDE SEQUENCE [LARGE SCALE GENOMIC DNA]</scope>
    <source>
        <strain evidence="7 8">DSM 45928</strain>
    </source>
</reference>
<feature type="DNA-binding region" description="H-T-H motif" evidence="4">
    <location>
        <begin position="34"/>
        <end position="53"/>
    </location>
</feature>
<dbReference type="AlphaFoldDB" id="A0A543AWZ7"/>
<dbReference type="InterPro" id="IPR049445">
    <property type="entry name" value="TetR_SbtR-like_C"/>
</dbReference>
<dbReference type="Pfam" id="PF00440">
    <property type="entry name" value="TetR_N"/>
    <property type="match status" value="1"/>
</dbReference>
<feature type="domain" description="HTH tetR-type" evidence="6">
    <location>
        <begin position="12"/>
        <end position="71"/>
    </location>
</feature>
<name>A0A543AWZ7_9ACTN</name>
<organism evidence="7 8">
    <name type="scientific">Stackebrandtia endophytica</name>
    <dbReference type="NCBI Taxonomy" id="1496996"/>
    <lineage>
        <taxon>Bacteria</taxon>
        <taxon>Bacillati</taxon>
        <taxon>Actinomycetota</taxon>
        <taxon>Actinomycetes</taxon>
        <taxon>Glycomycetales</taxon>
        <taxon>Glycomycetaceae</taxon>
        <taxon>Stackebrandtia</taxon>
    </lineage>
</organism>
<dbReference type="PANTHER" id="PTHR30055">
    <property type="entry name" value="HTH-TYPE TRANSCRIPTIONAL REGULATOR RUTR"/>
    <property type="match status" value="1"/>
</dbReference>
<accession>A0A543AWZ7</accession>
<gene>
    <name evidence="7" type="ORF">FB566_2616</name>
</gene>
<dbReference type="PANTHER" id="PTHR30055:SF234">
    <property type="entry name" value="HTH-TYPE TRANSCRIPTIONAL REGULATOR BETI"/>
    <property type="match status" value="1"/>
</dbReference>
<dbReference type="GO" id="GO:0000976">
    <property type="term" value="F:transcription cis-regulatory region binding"/>
    <property type="evidence" value="ECO:0007669"/>
    <property type="project" value="TreeGrafter"/>
</dbReference>
<feature type="region of interest" description="Disordered" evidence="5">
    <location>
        <begin position="193"/>
        <end position="232"/>
    </location>
</feature>
<dbReference type="Proteomes" id="UP000317043">
    <property type="component" value="Unassembled WGS sequence"/>
</dbReference>
<dbReference type="PROSITE" id="PS01081">
    <property type="entry name" value="HTH_TETR_1"/>
    <property type="match status" value="1"/>
</dbReference>
<evidence type="ECO:0000313" key="7">
    <source>
        <dbReference type="EMBL" id="TQL77070.1"/>
    </source>
</evidence>
<dbReference type="SUPFAM" id="SSF48498">
    <property type="entry name" value="Tetracyclin repressor-like, C-terminal domain"/>
    <property type="match status" value="1"/>
</dbReference>
<evidence type="ECO:0000313" key="8">
    <source>
        <dbReference type="Proteomes" id="UP000317043"/>
    </source>
</evidence>
<keyword evidence="3" id="KW-0804">Transcription</keyword>
<dbReference type="RefSeq" id="WP_142039402.1">
    <property type="nucleotide sequence ID" value="NZ_JBHTGS010000001.1"/>
</dbReference>
<dbReference type="SUPFAM" id="SSF46689">
    <property type="entry name" value="Homeodomain-like"/>
    <property type="match status" value="1"/>
</dbReference>
<feature type="compositionally biased region" description="Basic and acidic residues" evidence="5">
    <location>
        <begin position="200"/>
        <end position="216"/>
    </location>
</feature>
<dbReference type="InterPro" id="IPR001647">
    <property type="entry name" value="HTH_TetR"/>
</dbReference>
<dbReference type="Pfam" id="PF21597">
    <property type="entry name" value="TetR_C_43"/>
    <property type="match status" value="1"/>
</dbReference>
<evidence type="ECO:0000256" key="4">
    <source>
        <dbReference type="PROSITE-ProRule" id="PRU00335"/>
    </source>
</evidence>
<dbReference type="InterPro" id="IPR009057">
    <property type="entry name" value="Homeodomain-like_sf"/>
</dbReference>
<dbReference type="OrthoDB" id="9795011at2"/>
<protein>
    <submittedName>
        <fullName evidence="7">TetR family transcriptional regulator</fullName>
    </submittedName>
</protein>
<evidence type="ECO:0000256" key="3">
    <source>
        <dbReference type="ARBA" id="ARBA00023163"/>
    </source>
</evidence>
<dbReference type="PRINTS" id="PR00455">
    <property type="entry name" value="HTHTETR"/>
</dbReference>
<keyword evidence="2 4" id="KW-0238">DNA-binding</keyword>
<dbReference type="Gene3D" id="1.10.357.10">
    <property type="entry name" value="Tetracycline Repressor, domain 2"/>
    <property type="match status" value="1"/>
</dbReference>
<comment type="caution">
    <text evidence="7">The sequence shown here is derived from an EMBL/GenBank/DDBJ whole genome shotgun (WGS) entry which is preliminary data.</text>
</comment>
<dbReference type="EMBL" id="VFOW01000001">
    <property type="protein sequence ID" value="TQL77070.1"/>
    <property type="molecule type" value="Genomic_DNA"/>
</dbReference>
<evidence type="ECO:0000259" key="6">
    <source>
        <dbReference type="PROSITE" id="PS50977"/>
    </source>
</evidence>
<dbReference type="InterPro" id="IPR036271">
    <property type="entry name" value="Tet_transcr_reg_TetR-rel_C_sf"/>
</dbReference>
<keyword evidence="8" id="KW-1185">Reference proteome</keyword>
<keyword evidence="1" id="KW-0805">Transcription regulation</keyword>
<dbReference type="GO" id="GO:0003700">
    <property type="term" value="F:DNA-binding transcription factor activity"/>
    <property type="evidence" value="ECO:0007669"/>
    <property type="project" value="TreeGrafter"/>
</dbReference>
<dbReference type="InterPro" id="IPR050109">
    <property type="entry name" value="HTH-type_TetR-like_transc_reg"/>
</dbReference>
<dbReference type="PROSITE" id="PS50977">
    <property type="entry name" value="HTH_TETR_2"/>
    <property type="match status" value="1"/>
</dbReference>
<evidence type="ECO:0000256" key="5">
    <source>
        <dbReference type="SAM" id="MobiDB-lite"/>
    </source>
</evidence>
<evidence type="ECO:0000256" key="2">
    <source>
        <dbReference type="ARBA" id="ARBA00023125"/>
    </source>
</evidence>
<sequence length="257" mass="28195">MTDVTEQRADARRNRAAILNAAETLLAARGMSTTLDEIARSADVGAGTVYRHFPTKDALFSVVFTRRIDRLTEQVNLALTRDDPASALREFLGFAMADALRNQWLCLAMSEQQQWHENARSCLKERLTGRFAELVERAQAAEAIRNDIDSSVAFAAIPAYVAMVTALGPNPPDQQVEAVEALLWDGLRAAPAPRTKRKSIRNESRPDVEDRNETPGHCRMCGGSLASASTGRPARYCSSACRQRAHRRRAATGTPSG</sequence>
<evidence type="ECO:0000256" key="1">
    <source>
        <dbReference type="ARBA" id="ARBA00023015"/>
    </source>
</evidence>
<proteinExistence type="predicted"/>
<dbReference type="InParanoid" id="A0A543AWZ7"/>
<dbReference type="InterPro" id="IPR023772">
    <property type="entry name" value="DNA-bd_HTH_TetR-type_CS"/>
</dbReference>